<sequence>MKYPTIRAREDLELLEPFLPHDARELLGDDFGRLDELRLLLEQPFCALFSGEEEYREYPLTITGAHMSLMLSVTEEAGGFRDDNRMGVEGTGHRISRIRQRGHTIGYTIRVGRYFDGIGLPLVPYLCEEPSMLIVGEAGSGKTTLLRGILRLIVTDPRLRKYRWRTVPVDTSGEMCGAGRIVHAALRGVVNMPVDAKSEQAKVILEATTNQNPRIIGVDEINKLAEAEEVADAMKYGARLIGSTHGRDLRLVHANKNLAPLFSPEPVFRWATLVRSRGVVEVYDMREALPVLGAGGQPTGKLLEV</sequence>
<evidence type="ECO:0000313" key="5">
    <source>
        <dbReference type="Proteomes" id="UP001595979"/>
    </source>
</evidence>
<dbReference type="EMBL" id="JBHSOH010000029">
    <property type="protein sequence ID" value="MFC5849576.1"/>
    <property type="molecule type" value="Genomic_DNA"/>
</dbReference>
<accession>A0ABW1DPN7</accession>
<dbReference type="Proteomes" id="UP001595979">
    <property type="component" value="Unassembled WGS sequence"/>
</dbReference>
<evidence type="ECO:0000313" key="4">
    <source>
        <dbReference type="EMBL" id="MFC5849576.1"/>
    </source>
</evidence>
<dbReference type="Gene3D" id="3.40.50.300">
    <property type="entry name" value="P-loop containing nucleotide triphosphate hydrolases"/>
    <property type="match status" value="1"/>
</dbReference>
<name>A0ABW1DPN7_9DEIO</name>
<keyword evidence="5" id="KW-1185">Reference proteome</keyword>
<dbReference type="PANTHER" id="PTHR20953:SF3">
    <property type="entry name" value="P-LOOP CONTAINING NUCLEOSIDE TRIPHOSPHATE HYDROLASES SUPERFAMILY PROTEIN"/>
    <property type="match status" value="1"/>
</dbReference>
<dbReference type="Pfam" id="PF19568">
    <property type="entry name" value="Spore_III_AA"/>
    <property type="match status" value="1"/>
</dbReference>
<dbReference type="InterPro" id="IPR027417">
    <property type="entry name" value="P-loop_NTPase"/>
</dbReference>
<protein>
    <submittedName>
        <fullName evidence="4">AAA family ATPase</fullName>
    </submittedName>
</protein>
<dbReference type="PANTHER" id="PTHR20953">
    <property type="entry name" value="KINASE-RELATED"/>
    <property type="match status" value="1"/>
</dbReference>
<proteinExistence type="predicted"/>
<organism evidence="4 5">
    <name type="scientific">Deinococcus petrolearius</name>
    <dbReference type="NCBI Taxonomy" id="1751295"/>
    <lineage>
        <taxon>Bacteria</taxon>
        <taxon>Thermotogati</taxon>
        <taxon>Deinococcota</taxon>
        <taxon>Deinococci</taxon>
        <taxon>Deinococcales</taxon>
        <taxon>Deinococcaceae</taxon>
        <taxon>Deinococcus</taxon>
    </lineage>
</organism>
<gene>
    <name evidence="4" type="ORF">ACFPQ6_14815</name>
</gene>
<dbReference type="SMART" id="SM00382">
    <property type="entry name" value="AAA"/>
    <property type="match status" value="1"/>
</dbReference>
<keyword evidence="2" id="KW-0067">ATP-binding</keyword>
<dbReference type="RefSeq" id="WP_380050840.1">
    <property type="nucleotide sequence ID" value="NZ_JBHSOH010000029.1"/>
</dbReference>
<keyword evidence="1" id="KW-0547">Nucleotide-binding</keyword>
<evidence type="ECO:0000256" key="1">
    <source>
        <dbReference type="ARBA" id="ARBA00022741"/>
    </source>
</evidence>
<feature type="domain" description="AAA+ ATPase" evidence="3">
    <location>
        <begin position="128"/>
        <end position="286"/>
    </location>
</feature>
<comment type="caution">
    <text evidence="4">The sequence shown here is derived from an EMBL/GenBank/DDBJ whole genome shotgun (WGS) entry which is preliminary data.</text>
</comment>
<evidence type="ECO:0000259" key="3">
    <source>
        <dbReference type="SMART" id="SM00382"/>
    </source>
</evidence>
<reference evidence="5" key="1">
    <citation type="journal article" date="2019" name="Int. J. Syst. Evol. Microbiol.">
        <title>The Global Catalogue of Microorganisms (GCM) 10K type strain sequencing project: providing services to taxonomists for standard genome sequencing and annotation.</title>
        <authorList>
            <consortium name="The Broad Institute Genomics Platform"/>
            <consortium name="The Broad Institute Genome Sequencing Center for Infectious Disease"/>
            <person name="Wu L."/>
            <person name="Ma J."/>
        </authorList>
    </citation>
    <scope>NUCLEOTIDE SEQUENCE [LARGE SCALE GENOMIC DNA]</scope>
    <source>
        <strain evidence="5">CGMCC 1.15053</strain>
    </source>
</reference>
<dbReference type="InterPro" id="IPR003593">
    <property type="entry name" value="AAA+_ATPase"/>
</dbReference>
<evidence type="ECO:0000256" key="2">
    <source>
        <dbReference type="ARBA" id="ARBA00022840"/>
    </source>
</evidence>
<dbReference type="SUPFAM" id="SSF52540">
    <property type="entry name" value="P-loop containing nucleoside triphosphate hydrolases"/>
    <property type="match status" value="1"/>
</dbReference>
<dbReference type="InterPro" id="IPR045735">
    <property type="entry name" value="Spore_III_AA_AAA+_ATPase"/>
</dbReference>